<dbReference type="PANTHER" id="PTHR47027">
    <property type="entry name" value="REVERSE TRANSCRIPTASE DOMAIN-CONTAINING PROTEIN"/>
    <property type="match status" value="1"/>
</dbReference>
<reference evidence="2" key="1">
    <citation type="submission" date="2021-12" db="EMBL/GenBank/DDBJ databases">
        <authorList>
            <person name="Martin H S."/>
        </authorList>
    </citation>
    <scope>NUCLEOTIDE SEQUENCE</scope>
</reference>
<proteinExistence type="predicted"/>
<dbReference type="GO" id="GO:0071897">
    <property type="term" value="P:DNA biosynthetic process"/>
    <property type="evidence" value="ECO:0007669"/>
    <property type="project" value="UniProtKB-ARBA"/>
</dbReference>
<accession>A0A8J9UMK4</accession>
<sequence length="465" mass="53226">MLASRREFKAALKYIQCNQERIKMEMLARHRSTCNFVDFWKETKKLNNKNCVPVSVEGERNKKNIANLFKDHFNVPNKQNSVISKSKSKLQSSRSETCHETVSPKQIELILRYMKREELTRALVVPITKNKTGDISSVANYRPISLATIVAKVLERVIHSYTSAVGIDDGQFGFRPQVSTDMAIFALKQVVSYYKQGNTTVYGCFLDLSRAFDTLNHDLLWKKVRDTSVPSEIVGLLEYWYRNQTNNVRWGNELSDCYQLPCGVRQGGLTSPDLFNIYINDLIGELSRTPVGLRSGEVPQNVPVVCVNGQPVKVVDNFKYLGHIVTSRLKDDADIERQRRALCVVGNMIARKFKCAAPDVRITLFKAFCQSFYTCQLWTNYTKKSHDGIRVAYNNVFRILMGLKRYCSASEMYAEARVDSFNAIQRKRIASFMSRVDTCNNGIIRSLSARLMQSAMYRRWVDIAT</sequence>
<feature type="non-terminal residue" evidence="2">
    <location>
        <position position="465"/>
    </location>
</feature>
<keyword evidence="3" id="KW-1185">Reference proteome</keyword>
<protein>
    <recommendedName>
        <fullName evidence="1">Reverse transcriptase domain-containing protein</fullName>
    </recommendedName>
</protein>
<gene>
    <name evidence="2" type="ORF">BINO364_LOCUS7775</name>
</gene>
<dbReference type="EMBL" id="OV170222">
    <property type="protein sequence ID" value="CAH0721714.1"/>
    <property type="molecule type" value="Genomic_DNA"/>
</dbReference>
<dbReference type="InterPro" id="IPR043502">
    <property type="entry name" value="DNA/RNA_pol_sf"/>
</dbReference>
<dbReference type="PANTHER" id="PTHR47027:SF20">
    <property type="entry name" value="REVERSE TRANSCRIPTASE-LIKE PROTEIN WITH RNA-DIRECTED DNA POLYMERASE DOMAIN"/>
    <property type="match status" value="1"/>
</dbReference>
<evidence type="ECO:0000259" key="1">
    <source>
        <dbReference type="PROSITE" id="PS50878"/>
    </source>
</evidence>
<feature type="domain" description="Reverse transcriptase" evidence="1">
    <location>
        <begin position="108"/>
        <end position="383"/>
    </location>
</feature>
<dbReference type="Pfam" id="PF00078">
    <property type="entry name" value="RVT_1"/>
    <property type="match status" value="1"/>
</dbReference>
<organism evidence="2 3">
    <name type="scientific">Brenthis ino</name>
    <name type="common">lesser marbled fritillary</name>
    <dbReference type="NCBI Taxonomy" id="405034"/>
    <lineage>
        <taxon>Eukaryota</taxon>
        <taxon>Metazoa</taxon>
        <taxon>Ecdysozoa</taxon>
        <taxon>Arthropoda</taxon>
        <taxon>Hexapoda</taxon>
        <taxon>Insecta</taxon>
        <taxon>Pterygota</taxon>
        <taxon>Neoptera</taxon>
        <taxon>Endopterygota</taxon>
        <taxon>Lepidoptera</taxon>
        <taxon>Glossata</taxon>
        <taxon>Ditrysia</taxon>
        <taxon>Papilionoidea</taxon>
        <taxon>Nymphalidae</taxon>
        <taxon>Heliconiinae</taxon>
        <taxon>Argynnini</taxon>
        <taxon>Brenthis</taxon>
    </lineage>
</organism>
<dbReference type="PROSITE" id="PS50878">
    <property type="entry name" value="RT_POL"/>
    <property type="match status" value="1"/>
</dbReference>
<dbReference type="SUPFAM" id="SSF56672">
    <property type="entry name" value="DNA/RNA polymerases"/>
    <property type="match status" value="1"/>
</dbReference>
<name>A0A8J9UMK4_9NEOP</name>
<dbReference type="OrthoDB" id="10014409at2759"/>
<dbReference type="AlphaFoldDB" id="A0A8J9UMK4"/>
<evidence type="ECO:0000313" key="3">
    <source>
        <dbReference type="Proteomes" id="UP000838878"/>
    </source>
</evidence>
<dbReference type="InterPro" id="IPR000477">
    <property type="entry name" value="RT_dom"/>
</dbReference>
<evidence type="ECO:0000313" key="2">
    <source>
        <dbReference type="EMBL" id="CAH0721714.1"/>
    </source>
</evidence>
<dbReference type="CDD" id="cd01650">
    <property type="entry name" value="RT_nLTR_like"/>
    <property type="match status" value="1"/>
</dbReference>
<dbReference type="Proteomes" id="UP000838878">
    <property type="component" value="Chromosome 2"/>
</dbReference>